<dbReference type="EMBL" id="LFWZ01000023">
    <property type="protein sequence ID" value="KON30726.1"/>
    <property type="molecule type" value="Genomic_DNA"/>
</dbReference>
<organism evidence="2 3">
    <name type="scientific">miscellaneous Crenarchaeota group-15 archaeon DG-45</name>
    <dbReference type="NCBI Taxonomy" id="1685127"/>
    <lineage>
        <taxon>Archaea</taxon>
        <taxon>Candidatus Bathyarchaeota</taxon>
        <taxon>MCG-15</taxon>
    </lineage>
</organism>
<name>A0A0M0BR54_9ARCH</name>
<dbReference type="SUPFAM" id="SSF109755">
    <property type="entry name" value="PhoU-like"/>
    <property type="match status" value="1"/>
</dbReference>
<dbReference type="Pfam" id="PF02080">
    <property type="entry name" value="TrkA_C"/>
    <property type="match status" value="1"/>
</dbReference>
<comment type="caution">
    <text evidence="2">The sequence shown here is derived from an EMBL/GenBank/DDBJ whole genome shotgun (WGS) entry which is preliminary data.</text>
</comment>
<dbReference type="GO" id="GO:0008324">
    <property type="term" value="F:monoatomic cation transmembrane transporter activity"/>
    <property type="evidence" value="ECO:0007669"/>
    <property type="project" value="InterPro"/>
</dbReference>
<dbReference type="Gene3D" id="3.30.70.1450">
    <property type="entry name" value="Regulator of K+ conductance, C-terminal domain"/>
    <property type="match status" value="1"/>
</dbReference>
<dbReference type="InterPro" id="IPR006037">
    <property type="entry name" value="RCK_C"/>
</dbReference>
<dbReference type="Proteomes" id="UP000037210">
    <property type="component" value="Unassembled WGS sequence"/>
</dbReference>
<dbReference type="GO" id="GO:0006813">
    <property type="term" value="P:potassium ion transport"/>
    <property type="evidence" value="ECO:0007669"/>
    <property type="project" value="InterPro"/>
</dbReference>
<evidence type="ECO:0000313" key="2">
    <source>
        <dbReference type="EMBL" id="KON30726.1"/>
    </source>
</evidence>
<reference evidence="2 3" key="1">
    <citation type="submission" date="2015-06" db="EMBL/GenBank/DDBJ databases">
        <title>New insights into the roles of widespread benthic archaea in carbon and nitrogen cycling.</title>
        <authorList>
            <person name="Lazar C.S."/>
            <person name="Baker B.J."/>
            <person name="Seitz K.W."/>
            <person name="Hyde A.S."/>
            <person name="Dick G.J."/>
            <person name="Hinrichs K.-U."/>
            <person name="Teske A.P."/>
        </authorList>
    </citation>
    <scope>NUCLEOTIDE SEQUENCE [LARGE SCALE GENOMIC DNA]</scope>
    <source>
        <strain evidence="2">DG-45</strain>
    </source>
</reference>
<dbReference type="InterPro" id="IPR026022">
    <property type="entry name" value="PhoU_dom"/>
</dbReference>
<dbReference type="InterPro" id="IPR050144">
    <property type="entry name" value="AAE_transporter"/>
</dbReference>
<dbReference type="PROSITE" id="PS51202">
    <property type="entry name" value="RCK_C"/>
    <property type="match status" value="1"/>
</dbReference>
<dbReference type="AlphaFoldDB" id="A0A0M0BR54"/>
<dbReference type="PANTHER" id="PTHR30445:SF8">
    <property type="entry name" value="K(+)_H(+) ANTIPORTER SUBUNIT KHTT"/>
    <property type="match status" value="1"/>
</dbReference>
<dbReference type="PANTHER" id="PTHR30445">
    <property type="entry name" value="K(+)_H(+) ANTIPORTER SUBUNIT KHTT"/>
    <property type="match status" value="1"/>
</dbReference>
<feature type="domain" description="RCK C-terminal" evidence="1">
    <location>
        <begin position="111"/>
        <end position="194"/>
    </location>
</feature>
<dbReference type="SUPFAM" id="SSF116726">
    <property type="entry name" value="TrkA C-terminal domain-like"/>
    <property type="match status" value="1"/>
</dbReference>
<gene>
    <name evidence="2" type="ORF">AC482_03190</name>
</gene>
<accession>A0A0M0BR54</accession>
<protein>
    <recommendedName>
        <fullName evidence="1">RCK C-terminal domain-containing protein</fullName>
    </recommendedName>
</protein>
<dbReference type="InterPro" id="IPR038078">
    <property type="entry name" value="PhoU-like_sf"/>
</dbReference>
<evidence type="ECO:0000259" key="1">
    <source>
        <dbReference type="PROSITE" id="PS51202"/>
    </source>
</evidence>
<sequence length="200" mass="21882">MNQVEKVEYTPVSVRETLILMKDISELMIDLAYAAALFDNRDLAEEVMALEKRMDTLVYILNMNLMLAARDREDAETLAGVAKVGSLTNNISDAAADIAGIVLSDIGIHPIVREVFQRTEEHLARLEVSERSQITGKTVDELDLAAEVGADIIAIRRGRHWLINPEKEIITPGDVLMARGTASGLEELGRAAKGEQTGLG</sequence>
<dbReference type="Pfam" id="PF01895">
    <property type="entry name" value="PhoU"/>
    <property type="match status" value="1"/>
</dbReference>
<proteinExistence type="predicted"/>
<dbReference type="InterPro" id="IPR036721">
    <property type="entry name" value="RCK_C_sf"/>
</dbReference>
<dbReference type="Gene3D" id="1.20.58.220">
    <property type="entry name" value="Phosphate transport system protein phou homolog 2, domain 2"/>
    <property type="match status" value="1"/>
</dbReference>
<evidence type="ECO:0000313" key="3">
    <source>
        <dbReference type="Proteomes" id="UP000037210"/>
    </source>
</evidence>